<dbReference type="NCBIfam" id="NF041644">
    <property type="entry name" value="CBO0543_fam"/>
    <property type="match status" value="1"/>
</dbReference>
<feature type="transmembrane region" description="Helical" evidence="1">
    <location>
        <begin position="63"/>
        <end position="88"/>
    </location>
</feature>
<feature type="transmembrane region" description="Helical" evidence="1">
    <location>
        <begin position="124"/>
        <end position="145"/>
    </location>
</feature>
<evidence type="ECO:0000313" key="2">
    <source>
        <dbReference type="EMBL" id="VBB08652.1"/>
    </source>
</evidence>
<feature type="transmembrane region" description="Helical" evidence="1">
    <location>
        <begin position="151"/>
        <end position="173"/>
    </location>
</feature>
<evidence type="ECO:0000313" key="3">
    <source>
        <dbReference type="Proteomes" id="UP000277811"/>
    </source>
</evidence>
<protein>
    <submittedName>
        <fullName evidence="2">Uncharacterized protein</fullName>
    </submittedName>
</protein>
<keyword evidence="3" id="KW-1185">Reference proteome</keyword>
<keyword evidence="1" id="KW-1133">Transmembrane helix</keyword>
<dbReference type="Proteomes" id="UP000277811">
    <property type="component" value="Unassembled WGS sequence"/>
</dbReference>
<organism evidence="2 3">
    <name type="scientific">Lucifera butyrica</name>
    <dbReference type="NCBI Taxonomy" id="1351585"/>
    <lineage>
        <taxon>Bacteria</taxon>
        <taxon>Bacillati</taxon>
        <taxon>Bacillota</taxon>
        <taxon>Negativicutes</taxon>
        <taxon>Veillonellales</taxon>
        <taxon>Veillonellaceae</taxon>
        <taxon>Lucifera</taxon>
    </lineage>
</organism>
<dbReference type="EMBL" id="UPPP01000094">
    <property type="protein sequence ID" value="VBB08652.1"/>
    <property type="molecule type" value="Genomic_DNA"/>
</dbReference>
<evidence type="ECO:0000256" key="1">
    <source>
        <dbReference type="SAM" id="Phobius"/>
    </source>
</evidence>
<reference evidence="2 3" key="1">
    <citation type="submission" date="2018-06" db="EMBL/GenBank/DDBJ databases">
        <authorList>
            <person name="Strepis N."/>
        </authorList>
    </citation>
    <scope>NUCLEOTIDE SEQUENCE [LARGE SCALE GENOMIC DNA]</scope>
    <source>
        <strain evidence="2">LUCI</strain>
    </source>
</reference>
<keyword evidence="1" id="KW-0812">Transmembrane</keyword>
<sequence length="186" mass="21985">MLPIPSGFETIMQIKVHLGEARTQYWYSNALFSFQWWFSVFVPLGFVWIWIKLYKRSQLVETVLYGLLWATTASYLDFVGTSFLLWEYPYTILPYSNKDLSANLTSIPIAFMLVYQYCSTIKSFTGGTVAIAIFFAFVMEPFLVWLGLYKLYHWTFCFSFILYIVFSFVFRWLTKKIIAAQLKQEK</sequence>
<proteinExistence type="predicted"/>
<dbReference type="InterPro" id="IPR048147">
    <property type="entry name" value="CBO0543-like"/>
</dbReference>
<gene>
    <name evidence="2" type="ORF">LUCI_3930</name>
</gene>
<feature type="transmembrane region" description="Helical" evidence="1">
    <location>
        <begin position="34"/>
        <end position="51"/>
    </location>
</feature>
<feature type="transmembrane region" description="Helical" evidence="1">
    <location>
        <begin position="100"/>
        <end position="117"/>
    </location>
</feature>
<accession>A0A498REX3</accession>
<name>A0A498REX3_9FIRM</name>
<dbReference type="AlphaFoldDB" id="A0A498REX3"/>
<keyword evidence="1" id="KW-0472">Membrane</keyword>